<protein>
    <recommendedName>
        <fullName evidence="2">NAD-dependent epimerase/dehydratase domain-containing protein</fullName>
    </recommendedName>
</protein>
<name>A0A9C7LD51_9BACI</name>
<dbReference type="RefSeq" id="WP_230499040.1">
    <property type="nucleotide sequence ID" value="NZ_CAKJTG010000046.1"/>
</dbReference>
<dbReference type="SUPFAM" id="SSF51735">
    <property type="entry name" value="NAD(P)-binding Rossmann-fold domains"/>
    <property type="match status" value="1"/>
</dbReference>
<sequence length="163" mass="18671">MGFEESNNYTKRILVTGSTGYIGYQLTTQLDLSSYDTHILNRPQFDLSPLKNILSNLNVYCYNGTTENMIEILQKSKPDIVFHLAPLVMVNHSPDEIEPLIRSNIVFGCQFVESMIRHGCCHLINTGTSWPYFEQIDYNPVNLYAATKEAFETILTFIRKLPL</sequence>
<dbReference type="Proteomes" id="UP000789845">
    <property type="component" value="Unassembled WGS sequence"/>
</dbReference>
<gene>
    <name evidence="3" type="ORF">NEOCIP111885_04455</name>
</gene>
<dbReference type="InterPro" id="IPR001509">
    <property type="entry name" value="Epimerase_deHydtase"/>
</dbReference>
<proteinExistence type="inferred from homology"/>
<dbReference type="Pfam" id="PF01370">
    <property type="entry name" value="Epimerase"/>
    <property type="match status" value="1"/>
</dbReference>
<evidence type="ECO:0000259" key="2">
    <source>
        <dbReference type="Pfam" id="PF01370"/>
    </source>
</evidence>
<evidence type="ECO:0000313" key="3">
    <source>
        <dbReference type="EMBL" id="CAG9610680.1"/>
    </source>
</evidence>
<evidence type="ECO:0000256" key="1">
    <source>
        <dbReference type="ARBA" id="ARBA00007637"/>
    </source>
</evidence>
<reference evidence="3" key="1">
    <citation type="submission" date="2021-10" db="EMBL/GenBank/DDBJ databases">
        <authorList>
            <person name="Criscuolo A."/>
        </authorList>
    </citation>
    <scope>NUCLEOTIDE SEQUENCE</scope>
    <source>
        <strain evidence="3">CIP111885</strain>
    </source>
</reference>
<dbReference type="AlphaFoldDB" id="A0A9C7LD51"/>
<dbReference type="InterPro" id="IPR036291">
    <property type="entry name" value="NAD(P)-bd_dom_sf"/>
</dbReference>
<organism evidence="3 4">
    <name type="scientific">Pseudoneobacillus rhizosphaerae</name>
    <dbReference type="NCBI Taxonomy" id="2880968"/>
    <lineage>
        <taxon>Bacteria</taxon>
        <taxon>Bacillati</taxon>
        <taxon>Bacillota</taxon>
        <taxon>Bacilli</taxon>
        <taxon>Bacillales</taxon>
        <taxon>Bacillaceae</taxon>
        <taxon>Pseudoneobacillus</taxon>
    </lineage>
</organism>
<dbReference type="EMBL" id="CAKJTG010000046">
    <property type="protein sequence ID" value="CAG9610680.1"/>
    <property type="molecule type" value="Genomic_DNA"/>
</dbReference>
<accession>A0A9C7LD51</accession>
<keyword evidence="4" id="KW-1185">Reference proteome</keyword>
<comment type="similarity">
    <text evidence="1">Belongs to the NAD(P)-dependent epimerase/dehydratase family.</text>
</comment>
<comment type="caution">
    <text evidence="3">The sequence shown here is derived from an EMBL/GenBank/DDBJ whole genome shotgun (WGS) entry which is preliminary data.</text>
</comment>
<evidence type="ECO:0000313" key="4">
    <source>
        <dbReference type="Proteomes" id="UP000789845"/>
    </source>
</evidence>
<feature type="domain" description="NAD-dependent epimerase/dehydratase" evidence="2">
    <location>
        <begin position="13"/>
        <end position="156"/>
    </location>
</feature>
<dbReference type="Gene3D" id="3.40.50.720">
    <property type="entry name" value="NAD(P)-binding Rossmann-like Domain"/>
    <property type="match status" value="1"/>
</dbReference>
<dbReference type="PANTHER" id="PTHR43000">
    <property type="entry name" value="DTDP-D-GLUCOSE 4,6-DEHYDRATASE-RELATED"/>
    <property type="match status" value="1"/>
</dbReference>